<dbReference type="RefSeq" id="WP_206931679.1">
    <property type="nucleotide sequence ID" value="NZ_JAEKJY010000001.1"/>
</dbReference>
<comment type="caution">
    <text evidence="1">The sequence shown here is derived from an EMBL/GenBank/DDBJ whole genome shotgun (WGS) entry which is preliminary data.</text>
</comment>
<evidence type="ECO:0000313" key="1">
    <source>
        <dbReference type="EMBL" id="MBN8233696.1"/>
    </source>
</evidence>
<reference evidence="1 2" key="1">
    <citation type="submission" date="2020-12" db="EMBL/GenBank/DDBJ databases">
        <title>Oil enriched cultivation method for isolating marine PHA-producing bacteria.</title>
        <authorList>
            <person name="Zheng W."/>
            <person name="Yu S."/>
            <person name="Huang Y."/>
        </authorList>
    </citation>
    <scope>NUCLEOTIDE SEQUENCE [LARGE SCALE GENOMIC DNA]</scope>
    <source>
        <strain evidence="1 2">SY-2-6</strain>
    </source>
</reference>
<accession>A0ABS3DQS9</accession>
<name>A0ABS3DQS9_9BACI</name>
<proteinExistence type="predicted"/>
<evidence type="ECO:0000313" key="2">
    <source>
        <dbReference type="Proteomes" id="UP000663970"/>
    </source>
</evidence>
<keyword evidence="2" id="KW-1185">Reference proteome</keyword>
<dbReference type="Pfam" id="PF22116">
    <property type="entry name" value="DUF6944"/>
    <property type="match status" value="1"/>
</dbReference>
<sequence>MEQDQTFGLWVTAAGTIASAVSITIDNDDLDLIGNVLQASGNGLAANEDGTFTLRTAGSLIQASGNTAIVYSLLADLPENEELTLVIQGNLLQALGGTIAFSETLKGPASRFSVYTLNGQLMEVIGNSMQAVGSGKERRGEEDPSLNLIGSWIQAGGAVLSALAAEADRIHEKKTGKTPPFT</sequence>
<gene>
    <name evidence="1" type="ORF">JF544_00480</name>
</gene>
<dbReference type="EMBL" id="JAEKJY010000001">
    <property type="protein sequence ID" value="MBN8233696.1"/>
    <property type="molecule type" value="Genomic_DNA"/>
</dbReference>
<dbReference type="InterPro" id="IPR054224">
    <property type="entry name" value="DUF6944"/>
</dbReference>
<dbReference type="Proteomes" id="UP000663970">
    <property type="component" value="Unassembled WGS sequence"/>
</dbReference>
<organism evidence="1 2">
    <name type="scientific">Halobacillus kuroshimensis</name>
    <dbReference type="NCBI Taxonomy" id="302481"/>
    <lineage>
        <taxon>Bacteria</taxon>
        <taxon>Bacillati</taxon>
        <taxon>Bacillota</taxon>
        <taxon>Bacilli</taxon>
        <taxon>Bacillales</taxon>
        <taxon>Bacillaceae</taxon>
        <taxon>Halobacillus</taxon>
    </lineage>
</organism>
<protein>
    <submittedName>
        <fullName evidence="1">Uncharacterized protein</fullName>
    </submittedName>
</protein>